<feature type="transmembrane region" description="Helical" evidence="1">
    <location>
        <begin position="322"/>
        <end position="345"/>
    </location>
</feature>
<reference evidence="3" key="1">
    <citation type="submission" date="2025-08" db="UniProtKB">
        <authorList>
            <consortium name="RefSeq"/>
        </authorList>
    </citation>
    <scope>IDENTIFICATION</scope>
    <source>
        <tissue evidence="3">Whole body</tissue>
    </source>
</reference>
<feature type="transmembrane region" description="Helical" evidence="1">
    <location>
        <begin position="69"/>
        <end position="90"/>
    </location>
</feature>
<proteinExistence type="predicted"/>
<sequence length="361" mass="42437">MQDNSNNKLTKVRKKSYNEISDAIEKRFQSLINEGSKAPVLTDSSDIDLPSYYDPDKFYLGQQTFYNNIFTMMISKFSGLITLITIPSILNILDFTKHQSTPCMAYKRYISTILHMCVWYKKDPLKQKEFLESLKIIRKKHCIAFRRAYEAGIRKASQADMAYAQFGFIGYILLGTEQLHISATDEELQGFVHFWRVICYVLGMEDKYNLCMETVEETRALCSKVLDEVFIPNVIKYKYNYYKNGKILIDGLWPFYPILDPPSFTTLTLYVTSLITTNNNHSIEIDYDSMPLFSKTLLNIQFFVLNYLLPIKYWWSVIFRTFFNYSMIVTIYLTEHLPLLAYWTYGIKHSTINIFRHKVSE</sequence>
<evidence type="ECO:0000313" key="2">
    <source>
        <dbReference type="Proteomes" id="UP000694924"/>
    </source>
</evidence>
<protein>
    <submittedName>
        <fullName evidence="3">Uncharacterized protein LOC107067353</fullName>
    </submittedName>
</protein>
<keyword evidence="1" id="KW-0472">Membrane</keyword>
<dbReference type="PANTHER" id="PTHR37159">
    <property type="entry name" value="GH11867P"/>
    <property type="match status" value="1"/>
</dbReference>
<keyword evidence="1" id="KW-1133">Transmembrane helix</keyword>
<keyword evidence="2" id="KW-1185">Reference proteome</keyword>
<dbReference type="GeneID" id="107067353"/>
<organism evidence="2 3">
    <name type="scientific">Polistes dominula</name>
    <name type="common">European paper wasp</name>
    <name type="synonym">Vespa dominula</name>
    <dbReference type="NCBI Taxonomy" id="743375"/>
    <lineage>
        <taxon>Eukaryota</taxon>
        <taxon>Metazoa</taxon>
        <taxon>Ecdysozoa</taxon>
        <taxon>Arthropoda</taxon>
        <taxon>Hexapoda</taxon>
        <taxon>Insecta</taxon>
        <taxon>Pterygota</taxon>
        <taxon>Neoptera</taxon>
        <taxon>Endopterygota</taxon>
        <taxon>Hymenoptera</taxon>
        <taxon>Apocrita</taxon>
        <taxon>Aculeata</taxon>
        <taxon>Vespoidea</taxon>
        <taxon>Vespidae</taxon>
        <taxon>Polistinae</taxon>
        <taxon>Polistini</taxon>
        <taxon>Polistes</taxon>
    </lineage>
</organism>
<evidence type="ECO:0000313" key="3">
    <source>
        <dbReference type="RefSeq" id="XP_015178275.1"/>
    </source>
</evidence>
<dbReference type="PANTHER" id="PTHR37159:SF1">
    <property type="entry name" value="GH11867P"/>
    <property type="match status" value="1"/>
</dbReference>
<accession>A0ABM1IDI8</accession>
<dbReference type="RefSeq" id="XP_015178275.1">
    <property type="nucleotide sequence ID" value="XM_015322789.1"/>
</dbReference>
<feature type="transmembrane region" description="Helical" evidence="1">
    <location>
        <begin position="297"/>
        <end position="316"/>
    </location>
</feature>
<evidence type="ECO:0000256" key="1">
    <source>
        <dbReference type="SAM" id="Phobius"/>
    </source>
</evidence>
<gene>
    <name evidence="3" type="primary">LOC107067353</name>
</gene>
<name>A0ABM1IDI8_POLDO</name>
<keyword evidence="1" id="KW-0812">Transmembrane</keyword>
<dbReference type="Proteomes" id="UP000694924">
    <property type="component" value="Unplaced"/>
</dbReference>